<dbReference type="GO" id="GO:0005133">
    <property type="term" value="F:type II interferon receptor binding"/>
    <property type="evidence" value="ECO:0007669"/>
    <property type="project" value="InterPro"/>
</dbReference>
<keyword evidence="3" id="KW-0202">Cytokine</keyword>
<dbReference type="SUPFAM" id="SSF47266">
    <property type="entry name" value="4-helical cytokines"/>
    <property type="match status" value="1"/>
</dbReference>
<evidence type="ECO:0000256" key="3">
    <source>
        <dbReference type="ARBA" id="ARBA00022514"/>
    </source>
</evidence>
<evidence type="ECO:0000256" key="5">
    <source>
        <dbReference type="ARBA" id="ARBA00023180"/>
    </source>
</evidence>
<dbReference type="GO" id="GO:0005125">
    <property type="term" value="F:cytokine activity"/>
    <property type="evidence" value="ECO:0007669"/>
    <property type="project" value="UniProtKB-KW"/>
</dbReference>
<dbReference type="EMBL" id="LC146385">
    <property type="protein sequence ID" value="BAV78774.1"/>
    <property type="molecule type" value="mRNA"/>
</dbReference>
<name>A0A1E1G7P4_SERDU</name>
<sequence length="200" mass="23166">MVTTARAMVCLTLWFSVCQVRGFHIPPKMNKTIQELMNHYDVSAKLIFSGKPIFSKEALNGKMETKRVFLGGVLEAYEKIIGQMLKELPTPSPQTVTAAPSNNADTRLQGGEDVRVQLSYILKKVQELMKHHYQEQDMFLQRLQALKHIKMDDLIIQNKALFELPFLYAEASSLPDSMKMQMRRRRRRRQARRVKTSQRA</sequence>
<dbReference type="PANTHER" id="PTHR11419">
    <property type="entry name" value="INTERFERON GAMMA"/>
    <property type="match status" value="1"/>
</dbReference>
<evidence type="ECO:0000313" key="8">
    <source>
        <dbReference type="EMBL" id="BAV78774.1"/>
    </source>
</evidence>
<reference evidence="8" key="1">
    <citation type="submission" date="2016-04" db="EMBL/GenBank/DDBJ databases">
        <title>Interferon gamma gene in amberjack Seriola dumerili.</title>
        <authorList>
            <person name="Matsumoto M."/>
            <person name="Hayashi K."/>
            <person name="Araki K."/>
        </authorList>
    </citation>
    <scope>NUCLEOTIDE SEQUENCE</scope>
</reference>
<feature type="signal peptide" evidence="7">
    <location>
        <begin position="1"/>
        <end position="22"/>
    </location>
</feature>
<keyword evidence="7" id="KW-0732">Signal</keyword>
<dbReference type="Gene3D" id="1.20.1250.10">
    <property type="match status" value="1"/>
</dbReference>
<comment type="subcellular location">
    <subcellularLocation>
        <location evidence="1">Secreted</location>
    </subcellularLocation>
</comment>
<evidence type="ECO:0000256" key="6">
    <source>
        <dbReference type="SAM" id="MobiDB-lite"/>
    </source>
</evidence>
<dbReference type="GO" id="GO:0006955">
    <property type="term" value="P:immune response"/>
    <property type="evidence" value="ECO:0007669"/>
    <property type="project" value="InterPro"/>
</dbReference>
<accession>A0A1E1G7P4</accession>
<dbReference type="GO" id="GO:0005615">
    <property type="term" value="C:extracellular space"/>
    <property type="evidence" value="ECO:0007669"/>
    <property type="project" value="UniProtKB-KW"/>
</dbReference>
<keyword evidence="5" id="KW-0325">Glycoprotein</keyword>
<evidence type="ECO:0000256" key="2">
    <source>
        <dbReference type="ARBA" id="ARBA00007566"/>
    </source>
</evidence>
<evidence type="ECO:0000256" key="4">
    <source>
        <dbReference type="ARBA" id="ARBA00022525"/>
    </source>
</evidence>
<proteinExistence type="evidence at transcript level"/>
<feature type="compositionally biased region" description="Basic residues" evidence="6">
    <location>
        <begin position="181"/>
        <end position="200"/>
    </location>
</feature>
<evidence type="ECO:0000256" key="1">
    <source>
        <dbReference type="ARBA" id="ARBA00004613"/>
    </source>
</evidence>
<feature type="region of interest" description="Disordered" evidence="6">
    <location>
        <begin position="178"/>
        <end position="200"/>
    </location>
</feature>
<protein>
    <submittedName>
        <fullName evidence="8">Interferon gamma</fullName>
    </submittedName>
</protein>
<feature type="chain" id="PRO_5009113536" evidence="7">
    <location>
        <begin position="23"/>
        <end position="200"/>
    </location>
</feature>
<evidence type="ECO:0000256" key="7">
    <source>
        <dbReference type="SAM" id="SignalP"/>
    </source>
</evidence>
<gene>
    <name evidence="8" type="primary">ifng</name>
</gene>
<comment type="similarity">
    <text evidence="2">Belongs to the type II (or gamma) interferon family.</text>
</comment>
<dbReference type="InterPro" id="IPR009079">
    <property type="entry name" value="4_helix_cytokine-like_core"/>
</dbReference>
<dbReference type="AlphaFoldDB" id="A0A1E1G7P4"/>
<keyword evidence="4" id="KW-0964">Secreted</keyword>
<dbReference type="PANTHER" id="PTHR11419:SF0">
    <property type="entry name" value="INTERFERON GAMMA"/>
    <property type="match status" value="1"/>
</dbReference>
<dbReference type="InterPro" id="IPR002069">
    <property type="entry name" value="Interferon_gamma"/>
</dbReference>
<organism evidence="8">
    <name type="scientific">Seriola dumerili</name>
    <name type="common">Greater amberjack</name>
    <name type="synonym">Caranx dumerili</name>
    <dbReference type="NCBI Taxonomy" id="41447"/>
    <lineage>
        <taxon>Eukaryota</taxon>
        <taxon>Metazoa</taxon>
        <taxon>Chordata</taxon>
        <taxon>Craniata</taxon>
        <taxon>Vertebrata</taxon>
        <taxon>Euteleostomi</taxon>
        <taxon>Actinopterygii</taxon>
        <taxon>Neopterygii</taxon>
        <taxon>Teleostei</taxon>
        <taxon>Neoteleostei</taxon>
        <taxon>Acanthomorphata</taxon>
        <taxon>Carangaria</taxon>
        <taxon>Carangiformes</taxon>
        <taxon>Carangidae</taxon>
        <taxon>Seriola</taxon>
    </lineage>
</organism>